<dbReference type="GO" id="GO:0003677">
    <property type="term" value="F:DNA binding"/>
    <property type="evidence" value="ECO:0007669"/>
    <property type="project" value="UniProtKB-KW"/>
</dbReference>
<sequence>MSDTTYADGTYGGSAEASRDLERDQHAAFTDQQAVVLALAFDAGATGITGHDVQEATGWGDSPKSRAMSNLLRDGKLARLREKRDRGSVHVLPEHVNGRPTEPYRSIAQKHHADGYAEGLHDGIGTGLDRAFTIVDNSDTIGDALIALRRLIEDRQA</sequence>
<evidence type="ECO:0000256" key="1">
    <source>
        <dbReference type="SAM" id="MobiDB-lite"/>
    </source>
</evidence>
<keyword evidence="3" id="KW-1185">Reference proteome</keyword>
<reference evidence="2 3" key="1">
    <citation type="submission" date="2019-10" db="EMBL/GenBank/DDBJ databases">
        <authorList>
            <person name="Mahalingam V.A."/>
            <person name="Aull H.A."/>
            <person name="Garlena R.A."/>
            <person name="Russell D.A."/>
            <person name="Pope W.H."/>
            <person name="Jacobs-Sera D."/>
            <person name="Hatfull G.F."/>
        </authorList>
    </citation>
    <scope>NUCLEOTIDE SEQUENCE [LARGE SCALE GENOMIC DNA]</scope>
</reference>
<feature type="region of interest" description="Disordered" evidence="1">
    <location>
        <begin position="1"/>
        <end position="25"/>
    </location>
</feature>
<organism evidence="2 3">
    <name type="scientific">Microbacterium phage Ariadne</name>
    <dbReference type="NCBI Taxonomy" id="2656546"/>
    <lineage>
        <taxon>Viruses</taxon>
        <taxon>Duplodnaviria</taxon>
        <taxon>Heunggongvirae</taxon>
        <taxon>Uroviricota</taxon>
        <taxon>Caudoviricetes</taxon>
        <taxon>Hodgkinviridae</taxon>
        <taxon>Metamorphoovirus</taxon>
        <taxon>Metamorphoovirus ariadne</taxon>
    </lineage>
</organism>
<dbReference type="RefSeq" id="YP_010751905.1">
    <property type="nucleotide sequence ID" value="NC_073374.1"/>
</dbReference>
<proteinExistence type="predicted"/>
<dbReference type="KEGG" id="vg:80005609"/>
<dbReference type="EMBL" id="MN585986">
    <property type="protein sequence ID" value="QGJ89472.1"/>
    <property type="molecule type" value="Genomic_DNA"/>
</dbReference>
<evidence type="ECO:0000313" key="2">
    <source>
        <dbReference type="EMBL" id="QGJ89472.1"/>
    </source>
</evidence>
<name>A0A649VBX9_9CAUD</name>
<evidence type="ECO:0000313" key="3">
    <source>
        <dbReference type="Proteomes" id="UP000424003"/>
    </source>
</evidence>
<dbReference type="Proteomes" id="UP000424003">
    <property type="component" value="Segment"/>
</dbReference>
<dbReference type="GeneID" id="80005609"/>
<accession>A0A649VBX9</accession>
<protein>
    <submittedName>
        <fullName evidence="2">Helix-turn-helix DNA-binding domain protein</fullName>
    </submittedName>
</protein>
<gene>
    <name evidence="2" type="primary">69</name>
    <name evidence="2" type="ORF">PBI_ARIADNE_69</name>
</gene>
<keyword evidence="2" id="KW-0238">DNA-binding</keyword>